<feature type="compositionally biased region" description="Polar residues" evidence="1">
    <location>
        <begin position="35"/>
        <end position="44"/>
    </location>
</feature>
<sequence length="128" mass="13669">MTPLPWPPDSAAPPRDGRPAGTTNPAPVAPAGHPQTPTRPSTNAGPAAYGRSVDSGRNAGKPLRLVGFKEICDMFPDISRQRVQQLTAKPTFPAPLAELIQGRVWHAPDIETWIRDHRPARACGGPDA</sequence>
<reference evidence="2" key="1">
    <citation type="journal article" date="2014" name="Int. J. Syst. Evol. Microbiol.">
        <title>Complete genome sequence of Corynebacterium casei LMG S-19264T (=DSM 44701T), isolated from a smear-ripened cheese.</title>
        <authorList>
            <consortium name="US DOE Joint Genome Institute (JGI-PGF)"/>
            <person name="Walter F."/>
            <person name="Albersmeier A."/>
            <person name="Kalinowski J."/>
            <person name="Ruckert C."/>
        </authorList>
    </citation>
    <scope>NUCLEOTIDE SEQUENCE</scope>
    <source>
        <strain evidence="2">CGMCC 4.7299</strain>
    </source>
</reference>
<proteinExistence type="predicted"/>
<feature type="compositionally biased region" description="Pro residues" evidence="1">
    <location>
        <begin position="1"/>
        <end position="11"/>
    </location>
</feature>
<feature type="region of interest" description="Disordered" evidence="1">
    <location>
        <begin position="1"/>
        <end position="60"/>
    </location>
</feature>
<accession>A0A8J3FR15</accession>
<keyword evidence="3" id="KW-1185">Reference proteome</keyword>
<dbReference type="EMBL" id="BMMX01000037">
    <property type="protein sequence ID" value="GGL11944.1"/>
    <property type="molecule type" value="Genomic_DNA"/>
</dbReference>
<name>A0A8J3FR15_9ACTN</name>
<gene>
    <name evidence="2" type="ORF">GCM10012284_53340</name>
</gene>
<reference evidence="2" key="2">
    <citation type="submission" date="2020-09" db="EMBL/GenBank/DDBJ databases">
        <authorList>
            <person name="Sun Q."/>
            <person name="Zhou Y."/>
        </authorList>
    </citation>
    <scope>NUCLEOTIDE SEQUENCE</scope>
    <source>
        <strain evidence="2">CGMCC 4.7299</strain>
    </source>
</reference>
<evidence type="ECO:0000313" key="3">
    <source>
        <dbReference type="Proteomes" id="UP000656042"/>
    </source>
</evidence>
<organism evidence="2 3">
    <name type="scientific">Mangrovihabitans endophyticus</name>
    <dbReference type="NCBI Taxonomy" id="1751298"/>
    <lineage>
        <taxon>Bacteria</taxon>
        <taxon>Bacillati</taxon>
        <taxon>Actinomycetota</taxon>
        <taxon>Actinomycetes</taxon>
        <taxon>Micromonosporales</taxon>
        <taxon>Micromonosporaceae</taxon>
        <taxon>Mangrovihabitans</taxon>
    </lineage>
</organism>
<evidence type="ECO:0000256" key="1">
    <source>
        <dbReference type="SAM" id="MobiDB-lite"/>
    </source>
</evidence>
<evidence type="ECO:0000313" key="2">
    <source>
        <dbReference type="EMBL" id="GGL11944.1"/>
    </source>
</evidence>
<evidence type="ECO:0008006" key="4">
    <source>
        <dbReference type="Google" id="ProtNLM"/>
    </source>
</evidence>
<comment type="caution">
    <text evidence="2">The sequence shown here is derived from an EMBL/GenBank/DDBJ whole genome shotgun (WGS) entry which is preliminary data.</text>
</comment>
<dbReference type="AlphaFoldDB" id="A0A8J3FR15"/>
<dbReference type="Proteomes" id="UP000656042">
    <property type="component" value="Unassembled WGS sequence"/>
</dbReference>
<protein>
    <recommendedName>
        <fullName evidence="4">Transcriptional regulator, AlpA family</fullName>
    </recommendedName>
</protein>